<protein>
    <recommendedName>
        <fullName evidence="2">Mannosyl-glycoprotein endo-beta-N-acetylglucosamidase-like domain-containing protein</fullName>
    </recommendedName>
</protein>
<evidence type="ECO:0000313" key="3">
    <source>
        <dbReference type="EMBL" id="AKM82807.1"/>
    </source>
</evidence>
<feature type="domain" description="Mannosyl-glycoprotein endo-beta-N-acetylglucosamidase-like" evidence="2">
    <location>
        <begin position="79"/>
        <end position="144"/>
    </location>
</feature>
<gene>
    <name evidence="3" type="ORF">UT28_C0001G1033</name>
</gene>
<dbReference type="KEGG" id="bbgw:UT28_C0001G1033"/>
<evidence type="ECO:0000313" key="4">
    <source>
        <dbReference type="Proteomes" id="UP000035648"/>
    </source>
</evidence>
<evidence type="ECO:0000256" key="1">
    <source>
        <dbReference type="SAM" id="SignalP"/>
    </source>
</evidence>
<reference evidence="3 4" key="1">
    <citation type="journal article" date="2015" name="Nature">
        <title>rRNA introns, odd ribosomes, and small enigmatic genomes across a large radiation of phyla.</title>
        <authorList>
            <person name="Brown C.T."/>
            <person name="Hug L.A."/>
            <person name="Thomas B.C."/>
            <person name="Sharon I."/>
            <person name="Castelle C.J."/>
            <person name="Singh A."/>
            <person name="Wilkins M.J."/>
            <person name="Williams K.H."/>
            <person name="Banfield J.F."/>
        </authorList>
    </citation>
    <scope>NUCLEOTIDE SEQUENCE [LARGE SCALE GENOMIC DNA]</scope>
</reference>
<evidence type="ECO:0000259" key="2">
    <source>
        <dbReference type="Pfam" id="PF01832"/>
    </source>
</evidence>
<dbReference type="Pfam" id="PF01832">
    <property type="entry name" value="Glucosaminidase"/>
    <property type="match status" value="1"/>
</dbReference>
<feature type="signal peptide" evidence="1">
    <location>
        <begin position="1"/>
        <end position="26"/>
    </location>
</feature>
<proteinExistence type="predicted"/>
<dbReference type="EMBL" id="CP011213">
    <property type="protein sequence ID" value="AKM82807.1"/>
    <property type="molecule type" value="Genomic_DNA"/>
</dbReference>
<name>A0A0G4B737_9BACT</name>
<dbReference type="GO" id="GO:0004040">
    <property type="term" value="F:amidase activity"/>
    <property type="evidence" value="ECO:0007669"/>
    <property type="project" value="InterPro"/>
</dbReference>
<dbReference type="STRING" id="1618337.UT28_C0001G1033"/>
<sequence>MTIKKILTISLSVAAIFLASTAIAQAKSNKPESNIVFDKGASQMLKIEPQKTEIIIGVSEADMKDFNENPTPEKIKAFMQSIAPEYSVDWKLVYAIGYHESGNYGSSLAERNHNYFGRKAKSGGWASWSTPEEGIRDQFDYIKRVYFSRGLDTPAKINPIYCVGDTWHLRVESVMASL</sequence>
<dbReference type="AlphaFoldDB" id="A0A0G4B737"/>
<dbReference type="InterPro" id="IPR002901">
    <property type="entry name" value="MGlyc_endo_b_GlcNAc-like_dom"/>
</dbReference>
<accession>A0A0G4B737</accession>
<organism evidence="3 4">
    <name type="scientific">Berkelbacteria bacterium GW2011_GWE1_39_12</name>
    <dbReference type="NCBI Taxonomy" id="1618337"/>
    <lineage>
        <taxon>Bacteria</taxon>
        <taxon>Candidatus Berkelbacteria</taxon>
    </lineage>
</organism>
<keyword evidence="1" id="KW-0732">Signal</keyword>
<dbReference type="Gene3D" id="1.10.530.10">
    <property type="match status" value="1"/>
</dbReference>
<feature type="chain" id="PRO_5005186708" description="Mannosyl-glycoprotein endo-beta-N-acetylglucosamidase-like domain-containing protein" evidence="1">
    <location>
        <begin position="27"/>
        <end position="178"/>
    </location>
</feature>
<dbReference type="Proteomes" id="UP000035648">
    <property type="component" value="Chromosome"/>
</dbReference>